<comment type="caution">
    <text evidence="1">The sequence shown here is derived from an EMBL/GenBank/DDBJ whole genome shotgun (WGS) entry which is preliminary data.</text>
</comment>
<gene>
    <name evidence="1" type="ORF">GPLA_0941</name>
</gene>
<evidence type="ECO:0000313" key="1">
    <source>
        <dbReference type="EMBL" id="GAC31857.1"/>
    </source>
</evidence>
<keyword evidence="2" id="KW-1185">Reference proteome</keyword>
<evidence type="ECO:0000313" key="2">
    <source>
        <dbReference type="Proteomes" id="UP000006322"/>
    </source>
</evidence>
<name>K6ZNJ7_9ALTE</name>
<organism evidence="1 2">
    <name type="scientific">Paraglaciecola polaris LMG 21857</name>
    <dbReference type="NCBI Taxonomy" id="1129793"/>
    <lineage>
        <taxon>Bacteria</taxon>
        <taxon>Pseudomonadati</taxon>
        <taxon>Pseudomonadota</taxon>
        <taxon>Gammaproteobacteria</taxon>
        <taxon>Alteromonadales</taxon>
        <taxon>Alteromonadaceae</taxon>
        <taxon>Paraglaciecola</taxon>
    </lineage>
</organism>
<accession>K6ZNJ7</accession>
<dbReference type="Proteomes" id="UP000006322">
    <property type="component" value="Unassembled WGS sequence"/>
</dbReference>
<dbReference type="EMBL" id="BAER01000024">
    <property type="protein sequence ID" value="GAC31857.1"/>
    <property type="molecule type" value="Genomic_DNA"/>
</dbReference>
<sequence length="40" mass="4624">MKNDNEKIVKRAVQMRLDVRYNAVPLRGNNMFGCAINQIC</sequence>
<protein>
    <submittedName>
        <fullName evidence="1">Uncharacterized protein</fullName>
    </submittedName>
</protein>
<reference evidence="2" key="1">
    <citation type="journal article" date="2014" name="Environ. Microbiol.">
        <title>Comparative genomics of the marine bacterial genus Glaciecola reveals the high degree of genomic diversity and genomic characteristic for cold adaptation.</title>
        <authorList>
            <person name="Qin Q.L."/>
            <person name="Xie B.B."/>
            <person name="Yu Y."/>
            <person name="Shu Y.L."/>
            <person name="Rong J.C."/>
            <person name="Zhang Y.J."/>
            <person name="Zhao D.L."/>
            <person name="Chen X.L."/>
            <person name="Zhang X.Y."/>
            <person name="Chen B."/>
            <person name="Zhou B.C."/>
            <person name="Zhang Y.Z."/>
        </authorList>
    </citation>
    <scope>NUCLEOTIDE SEQUENCE [LARGE SCALE GENOMIC DNA]</scope>
    <source>
        <strain evidence="2">LMG 21857</strain>
    </source>
</reference>
<proteinExistence type="predicted"/>
<dbReference type="AlphaFoldDB" id="K6ZNJ7"/>